<evidence type="ECO:0000313" key="2">
    <source>
        <dbReference type="EnsemblPlants" id="OB11G24020.1"/>
    </source>
</evidence>
<protein>
    <submittedName>
        <fullName evidence="2">Uncharacterized protein</fullName>
    </submittedName>
</protein>
<dbReference type="EnsemblPlants" id="OB11G24020.1">
    <property type="protein sequence ID" value="OB11G24020.1"/>
    <property type="gene ID" value="OB11G24020"/>
</dbReference>
<feature type="region of interest" description="Disordered" evidence="1">
    <location>
        <begin position="102"/>
        <end position="137"/>
    </location>
</feature>
<evidence type="ECO:0000313" key="3">
    <source>
        <dbReference type="Proteomes" id="UP000006038"/>
    </source>
</evidence>
<evidence type="ECO:0000256" key="1">
    <source>
        <dbReference type="SAM" id="MobiDB-lite"/>
    </source>
</evidence>
<dbReference type="HOGENOM" id="CLU_094083_0_0_1"/>
<reference evidence="2" key="1">
    <citation type="journal article" date="2013" name="Nat. Commun.">
        <title>Whole-genome sequencing of Oryza brachyantha reveals mechanisms underlying Oryza genome evolution.</title>
        <authorList>
            <person name="Chen J."/>
            <person name="Huang Q."/>
            <person name="Gao D."/>
            <person name="Wang J."/>
            <person name="Lang Y."/>
            <person name="Liu T."/>
            <person name="Li B."/>
            <person name="Bai Z."/>
            <person name="Luis Goicoechea J."/>
            <person name="Liang C."/>
            <person name="Chen C."/>
            <person name="Zhang W."/>
            <person name="Sun S."/>
            <person name="Liao Y."/>
            <person name="Zhang X."/>
            <person name="Yang L."/>
            <person name="Song C."/>
            <person name="Wang M."/>
            <person name="Shi J."/>
            <person name="Liu G."/>
            <person name="Liu J."/>
            <person name="Zhou H."/>
            <person name="Zhou W."/>
            <person name="Yu Q."/>
            <person name="An N."/>
            <person name="Chen Y."/>
            <person name="Cai Q."/>
            <person name="Wang B."/>
            <person name="Liu B."/>
            <person name="Min J."/>
            <person name="Huang Y."/>
            <person name="Wu H."/>
            <person name="Li Z."/>
            <person name="Zhang Y."/>
            <person name="Yin Y."/>
            <person name="Song W."/>
            <person name="Jiang J."/>
            <person name="Jackson S.A."/>
            <person name="Wing R.A."/>
            <person name="Wang J."/>
            <person name="Chen M."/>
        </authorList>
    </citation>
    <scope>NUCLEOTIDE SEQUENCE [LARGE SCALE GENOMIC DNA]</scope>
    <source>
        <strain evidence="2">cv. IRGC 101232</strain>
    </source>
</reference>
<sequence length="241" mass="26112">MVRSAFQTALLHLKPEPKAICQARAAADAALGLGVGELVPEGAARGVPPPVQRHPRRLHVPAGEGEVLLDGVQHGAAAGVDAEVLERHLEVRDVGLDAGEAEHLARHQRRQEEDLLRHGEDEGPQRGDVRPQRLAGDGHEILGQGHPDRAGVVLLLEHASVRPVVGAVVGPHRVQQLVLAPPPVAAAVAEQDRRTAHPEQAVRHQHRPVVPPVPVQRDVLHAHHQRVRIPMHLQITQNLNF</sequence>
<organism evidence="2">
    <name type="scientific">Oryza brachyantha</name>
    <name type="common">malo sina</name>
    <dbReference type="NCBI Taxonomy" id="4533"/>
    <lineage>
        <taxon>Eukaryota</taxon>
        <taxon>Viridiplantae</taxon>
        <taxon>Streptophyta</taxon>
        <taxon>Embryophyta</taxon>
        <taxon>Tracheophyta</taxon>
        <taxon>Spermatophyta</taxon>
        <taxon>Magnoliopsida</taxon>
        <taxon>Liliopsida</taxon>
        <taxon>Poales</taxon>
        <taxon>Poaceae</taxon>
        <taxon>BOP clade</taxon>
        <taxon>Oryzoideae</taxon>
        <taxon>Oryzeae</taxon>
        <taxon>Oryzinae</taxon>
        <taxon>Oryza</taxon>
    </lineage>
</organism>
<dbReference type="Proteomes" id="UP000006038">
    <property type="component" value="Chromosome 11"/>
</dbReference>
<dbReference type="AlphaFoldDB" id="J3N9B6"/>
<reference evidence="2" key="2">
    <citation type="submission" date="2013-04" db="UniProtKB">
        <authorList>
            <consortium name="EnsemblPlants"/>
        </authorList>
    </citation>
    <scope>IDENTIFICATION</scope>
</reference>
<proteinExistence type="predicted"/>
<name>J3N9B6_ORYBR</name>
<accession>J3N9B6</accession>
<dbReference type="Gramene" id="OB11G24020.1">
    <property type="protein sequence ID" value="OB11G24020.1"/>
    <property type="gene ID" value="OB11G24020"/>
</dbReference>
<keyword evidence="3" id="KW-1185">Reference proteome</keyword>